<name>A0A8R1IZH1_CAEJA</name>
<evidence type="ECO:0000256" key="1">
    <source>
        <dbReference type="SAM" id="MobiDB-lite"/>
    </source>
</evidence>
<keyword evidence="3" id="KW-1185">Reference proteome</keyword>
<evidence type="ECO:0000313" key="2">
    <source>
        <dbReference type="EnsemblMetazoa" id="CJA41416.1"/>
    </source>
</evidence>
<dbReference type="AlphaFoldDB" id="A0A8R1IZH1"/>
<organism evidence="2 3">
    <name type="scientific">Caenorhabditis japonica</name>
    <dbReference type="NCBI Taxonomy" id="281687"/>
    <lineage>
        <taxon>Eukaryota</taxon>
        <taxon>Metazoa</taxon>
        <taxon>Ecdysozoa</taxon>
        <taxon>Nematoda</taxon>
        <taxon>Chromadorea</taxon>
        <taxon>Rhabditida</taxon>
        <taxon>Rhabditina</taxon>
        <taxon>Rhabditomorpha</taxon>
        <taxon>Rhabditoidea</taxon>
        <taxon>Rhabditidae</taxon>
        <taxon>Peloderinae</taxon>
        <taxon>Caenorhabditis</taxon>
    </lineage>
</organism>
<accession>A0A8R1IZH1</accession>
<protein>
    <submittedName>
        <fullName evidence="2">Uncharacterized protein</fullName>
    </submittedName>
</protein>
<dbReference type="Proteomes" id="UP000005237">
    <property type="component" value="Unassembled WGS sequence"/>
</dbReference>
<reference evidence="3" key="1">
    <citation type="submission" date="2010-08" db="EMBL/GenBank/DDBJ databases">
        <authorList>
            <consortium name="Caenorhabditis japonica Sequencing Consortium"/>
            <person name="Wilson R.K."/>
        </authorList>
    </citation>
    <scope>NUCLEOTIDE SEQUENCE [LARGE SCALE GENOMIC DNA]</scope>
    <source>
        <strain evidence="3">DF5081</strain>
    </source>
</reference>
<feature type="region of interest" description="Disordered" evidence="1">
    <location>
        <begin position="15"/>
        <end position="53"/>
    </location>
</feature>
<sequence length="97" mass="10679">SVDKPAVAMMLKKTERAKDNGMMLKPDESRKRSEETHGKMAWTAGACNGRRNRGGQSLTGYDLWQTTSGGKVEGVDKGGSMQYIKIKAPPSHREEII</sequence>
<proteinExistence type="predicted"/>
<dbReference type="EnsemblMetazoa" id="CJA41416.1">
    <property type="protein sequence ID" value="CJA41416.1"/>
    <property type="gene ID" value="WBGene00217264"/>
</dbReference>
<feature type="compositionally biased region" description="Basic and acidic residues" evidence="1">
    <location>
        <begin position="15"/>
        <end position="38"/>
    </location>
</feature>
<evidence type="ECO:0000313" key="3">
    <source>
        <dbReference type="Proteomes" id="UP000005237"/>
    </source>
</evidence>
<reference evidence="2" key="2">
    <citation type="submission" date="2022-06" db="UniProtKB">
        <authorList>
            <consortium name="EnsemblMetazoa"/>
        </authorList>
    </citation>
    <scope>IDENTIFICATION</scope>
    <source>
        <strain evidence="2">DF5081</strain>
    </source>
</reference>